<sequence length="321" mass="37200">MELLLIKGFITLSEETLLLANICNGLSLGFTSIACTIFLLNLDQLSSIQHLINWPRKKPTVILYSMLMIFYIGRQIFVLAALNSLKIRNSDFGTNVALQIMMIYFSLMFYCMKVALYLRAVRDVVYALQRHGKGKIHWRYYSVVIVPTILVVLFISECYSKDKQWTQQMFDRTYVKVILLVLMGFTALIGFGSTITILTQQILNFRSLDLSFSDGFTRLSQANRLRNIFMTSVIFTVFLSNNINFALVEFNAVQPKLVLVDSVFHLLLGLHFLVLEWWFHDKELRTPFKWQRQREVRKLAQKSRHVAFASHKSSESLAVIQ</sequence>
<dbReference type="PROSITE" id="PS51257">
    <property type="entry name" value="PROKAR_LIPOPROTEIN"/>
    <property type="match status" value="1"/>
</dbReference>
<keyword evidence="3" id="KW-1185">Reference proteome</keyword>
<feature type="transmembrane region" description="Helical" evidence="1">
    <location>
        <begin position="259"/>
        <end position="279"/>
    </location>
</feature>
<evidence type="ECO:0000313" key="3">
    <source>
        <dbReference type="Proteomes" id="UP000594262"/>
    </source>
</evidence>
<reference evidence="2" key="1">
    <citation type="submission" date="2021-01" db="UniProtKB">
        <authorList>
            <consortium name="EnsemblMetazoa"/>
        </authorList>
    </citation>
    <scope>IDENTIFICATION</scope>
</reference>
<name>A0A7M5TZJ4_9CNID</name>
<feature type="transmembrane region" description="Helical" evidence="1">
    <location>
        <begin position="96"/>
        <end position="118"/>
    </location>
</feature>
<feature type="transmembrane region" description="Helical" evidence="1">
    <location>
        <begin position="175"/>
        <end position="198"/>
    </location>
</feature>
<feature type="transmembrane region" description="Helical" evidence="1">
    <location>
        <begin position="61"/>
        <end position="84"/>
    </location>
</feature>
<dbReference type="Proteomes" id="UP000594262">
    <property type="component" value="Unplaced"/>
</dbReference>
<organism evidence="2 3">
    <name type="scientific">Clytia hemisphaerica</name>
    <dbReference type="NCBI Taxonomy" id="252671"/>
    <lineage>
        <taxon>Eukaryota</taxon>
        <taxon>Metazoa</taxon>
        <taxon>Cnidaria</taxon>
        <taxon>Hydrozoa</taxon>
        <taxon>Hydroidolina</taxon>
        <taxon>Leptothecata</taxon>
        <taxon>Obeliida</taxon>
        <taxon>Clytiidae</taxon>
        <taxon>Clytia</taxon>
    </lineage>
</organism>
<feature type="transmembrane region" description="Helical" evidence="1">
    <location>
        <begin position="228"/>
        <end position="247"/>
    </location>
</feature>
<proteinExistence type="predicted"/>
<accession>A0A7M5TZJ4</accession>
<evidence type="ECO:0000313" key="2">
    <source>
        <dbReference type="EnsemblMetazoa" id="CLYHEMP004030.1"/>
    </source>
</evidence>
<keyword evidence="1" id="KW-1133">Transmembrane helix</keyword>
<protein>
    <submittedName>
        <fullName evidence="2">Uncharacterized protein</fullName>
    </submittedName>
</protein>
<dbReference type="EnsemblMetazoa" id="CLYHEMT004030.1">
    <property type="protein sequence ID" value="CLYHEMP004030.1"/>
    <property type="gene ID" value="CLYHEMG004030"/>
</dbReference>
<keyword evidence="1" id="KW-0472">Membrane</keyword>
<dbReference type="AlphaFoldDB" id="A0A7M5TZJ4"/>
<feature type="transmembrane region" description="Helical" evidence="1">
    <location>
        <begin position="17"/>
        <end position="40"/>
    </location>
</feature>
<feature type="transmembrane region" description="Helical" evidence="1">
    <location>
        <begin position="138"/>
        <end position="155"/>
    </location>
</feature>
<evidence type="ECO:0000256" key="1">
    <source>
        <dbReference type="SAM" id="Phobius"/>
    </source>
</evidence>
<keyword evidence="1" id="KW-0812">Transmembrane</keyword>